<gene>
    <name evidence="2" type="ORF">L195_g063428</name>
</gene>
<proteinExistence type="predicted"/>
<evidence type="ECO:0000313" key="3">
    <source>
        <dbReference type="Proteomes" id="UP000236291"/>
    </source>
</evidence>
<protein>
    <submittedName>
        <fullName evidence="2">Uncharacterized protein</fullName>
    </submittedName>
</protein>
<dbReference type="AlphaFoldDB" id="A0A2K3KLU8"/>
<feature type="coiled-coil region" evidence="1">
    <location>
        <begin position="32"/>
        <end position="80"/>
    </location>
</feature>
<keyword evidence="1" id="KW-0175">Coiled coil</keyword>
<evidence type="ECO:0000313" key="2">
    <source>
        <dbReference type="EMBL" id="PNX67246.1"/>
    </source>
</evidence>
<evidence type="ECO:0000256" key="1">
    <source>
        <dbReference type="SAM" id="Coils"/>
    </source>
</evidence>
<sequence length="81" mass="9215">ARQQQLNRDVAAVIRLAETALVLNEGGPTYEAEKLAAKNRMLEAEISELENDLLDLKSKHENYFKNMEEARLTAEQLDKTN</sequence>
<name>A0A2K3KLU8_TRIPR</name>
<reference evidence="2 3" key="2">
    <citation type="journal article" date="2017" name="Front. Plant Sci.">
        <title>Gene Classification and Mining of Molecular Markers Useful in Red Clover (Trifolium pratense) Breeding.</title>
        <authorList>
            <person name="Istvanek J."/>
            <person name="Dluhosova J."/>
            <person name="Dluhos P."/>
            <person name="Patkova L."/>
            <person name="Nedelnik J."/>
            <person name="Repkova J."/>
        </authorList>
    </citation>
    <scope>NUCLEOTIDE SEQUENCE [LARGE SCALE GENOMIC DNA]</scope>
    <source>
        <strain evidence="3">cv. Tatra</strain>
        <tissue evidence="2">Young leaves</tissue>
    </source>
</reference>
<dbReference type="Proteomes" id="UP000236291">
    <property type="component" value="Unassembled WGS sequence"/>
</dbReference>
<feature type="non-terminal residue" evidence="2">
    <location>
        <position position="1"/>
    </location>
</feature>
<reference evidence="2 3" key="1">
    <citation type="journal article" date="2014" name="Am. J. Bot.">
        <title>Genome assembly and annotation for red clover (Trifolium pratense; Fabaceae).</title>
        <authorList>
            <person name="Istvanek J."/>
            <person name="Jaros M."/>
            <person name="Krenek A."/>
            <person name="Repkova J."/>
        </authorList>
    </citation>
    <scope>NUCLEOTIDE SEQUENCE [LARGE SCALE GENOMIC DNA]</scope>
    <source>
        <strain evidence="3">cv. Tatra</strain>
        <tissue evidence="2">Young leaves</tissue>
    </source>
</reference>
<accession>A0A2K3KLU8</accession>
<feature type="non-terminal residue" evidence="2">
    <location>
        <position position="81"/>
    </location>
</feature>
<comment type="caution">
    <text evidence="2">The sequence shown here is derived from an EMBL/GenBank/DDBJ whole genome shotgun (WGS) entry which is preliminary data.</text>
</comment>
<organism evidence="2 3">
    <name type="scientific">Trifolium pratense</name>
    <name type="common">Red clover</name>
    <dbReference type="NCBI Taxonomy" id="57577"/>
    <lineage>
        <taxon>Eukaryota</taxon>
        <taxon>Viridiplantae</taxon>
        <taxon>Streptophyta</taxon>
        <taxon>Embryophyta</taxon>
        <taxon>Tracheophyta</taxon>
        <taxon>Spermatophyta</taxon>
        <taxon>Magnoliopsida</taxon>
        <taxon>eudicotyledons</taxon>
        <taxon>Gunneridae</taxon>
        <taxon>Pentapetalae</taxon>
        <taxon>rosids</taxon>
        <taxon>fabids</taxon>
        <taxon>Fabales</taxon>
        <taxon>Fabaceae</taxon>
        <taxon>Papilionoideae</taxon>
        <taxon>50 kb inversion clade</taxon>
        <taxon>NPAAA clade</taxon>
        <taxon>Hologalegina</taxon>
        <taxon>IRL clade</taxon>
        <taxon>Trifolieae</taxon>
        <taxon>Trifolium</taxon>
    </lineage>
</organism>
<dbReference type="EMBL" id="ASHM01206134">
    <property type="protein sequence ID" value="PNX67246.1"/>
    <property type="molecule type" value="Genomic_DNA"/>
</dbReference>